<organism evidence="3 4">
    <name type="scientific">Rhynchophorus ferrugineus</name>
    <name type="common">Red palm weevil</name>
    <name type="synonym">Curculio ferrugineus</name>
    <dbReference type="NCBI Taxonomy" id="354439"/>
    <lineage>
        <taxon>Eukaryota</taxon>
        <taxon>Metazoa</taxon>
        <taxon>Ecdysozoa</taxon>
        <taxon>Arthropoda</taxon>
        <taxon>Hexapoda</taxon>
        <taxon>Insecta</taxon>
        <taxon>Pterygota</taxon>
        <taxon>Neoptera</taxon>
        <taxon>Endopterygota</taxon>
        <taxon>Coleoptera</taxon>
        <taxon>Polyphaga</taxon>
        <taxon>Cucujiformia</taxon>
        <taxon>Curculionidae</taxon>
        <taxon>Dryophthorinae</taxon>
        <taxon>Rhynchophorus</taxon>
    </lineage>
</organism>
<dbReference type="EMBL" id="JAACXV010001772">
    <property type="protein sequence ID" value="KAF7277470.1"/>
    <property type="molecule type" value="Genomic_DNA"/>
</dbReference>
<name>A0A834MF39_RHYFE</name>
<dbReference type="InterPro" id="IPR011042">
    <property type="entry name" value="6-blade_b-propeller_TolB-like"/>
</dbReference>
<protein>
    <submittedName>
        <fullName evidence="3">Uncharacterized protein</fullName>
    </submittedName>
</protein>
<keyword evidence="4" id="KW-1185">Reference proteome</keyword>
<dbReference type="AlphaFoldDB" id="A0A834MF39"/>
<dbReference type="PANTHER" id="PTHR46513">
    <property type="entry name" value="VITELLOGENIN RECEPTOR-LIKE PROTEIN-RELATED-RELATED"/>
    <property type="match status" value="1"/>
</dbReference>
<evidence type="ECO:0000313" key="3">
    <source>
        <dbReference type="EMBL" id="KAF7277470.1"/>
    </source>
</evidence>
<reference evidence="3" key="1">
    <citation type="submission" date="2020-08" db="EMBL/GenBank/DDBJ databases">
        <title>Genome sequencing and assembly of the red palm weevil Rhynchophorus ferrugineus.</title>
        <authorList>
            <person name="Dias G.B."/>
            <person name="Bergman C.M."/>
            <person name="Manee M."/>
        </authorList>
    </citation>
    <scope>NUCLEOTIDE SEQUENCE</scope>
    <source>
        <strain evidence="3">AA-2017</strain>
        <tissue evidence="3">Whole larva</tissue>
    </source>
</reference>
<keyword evidence="1" id="KW-0245">EGF-like domain</keyword>
<gene>
    <name evidence="3" type="ORF">GWI33_007185</name>
</gene>
<accession>A0A834MF39</accession>
<evidence type="ECO:0000256" key="2">
    <source>
        <dbReference type="ARBA" id="ARBA00022737"/>
    </source>
</evidence>
<dbReference type="Proteomes" id="UP000625711">
    <property type="component" value="Unassembled WGS sequence"/>
</dbReference>
<sequence length="87" mass="9860">RNLPNPMGIAVYKSDVYWVDRNLRALFKASKLPGNTSVPTRVRTNLDKLRDIAIFDITNQPTDDTNPCRKYGNGNCEQLCFSFPPEA</sequence>
<feature type="non-terminal residue" evidence="3">
    <location>
        <position position="87"/>
    </location>
</feature>
<comment type="caution">
    <text evidence="3">The sequence shown here is derived from an EMBL/GenBank/DDBJ whole genome shotgun (WGS) entry which is preliminary data.</text>
</comment>
<feature type="non-terminal residue" evidence="3">
    <location>
        <position position="1"/>
    </location>
</feature>
<dbReference type="Gene3D" id="2.120.10.30">
    <property type="entry name" value="TolB, C-terminal domain"/>
    <property type="match status" value="1"/>
</dbReference>
<dbReference type="InterPro" id="IPR050778">
    <property type="entry name" value="Cueball_EGF_LRP_Nidogen"/>
</dbReference>
<keyword evidence="2" id="KW-0677">Repeat</keyword>
<proteinExistence type="predicted"/>
<evidence type="ECO:0000313" key="4">
    <source>
        <dbReference type="Proteomes" id="UP000625711"/>
    </source>
</evidence>
<evidence type="ECO:0000256" key="1">
    <source>
        <dbReference type="ARBA" id="ARBA00022536"/>
    </source>
</evidence>